<accession>U3TC60</accession>
<feature type="region of interest" description="Disordered" evidence="1">
    <location>
        <begin position="83"/>
        <end position="111"/>
    </location>
</feature>
<organism evidence="2 3">
    <name type="scientific">Aeropyrum camini SY1 = JCM 12091</name>
    <dbReference type="NCBI Taxonomy" id="1198449"/>
    <lineage>
        <taxon>Archaea</taxon>
        <taxon>Thermoproteota</taxon>
        <taxon>Thermoprotei</taxon>
        <taxon>Desulfurococcales</taxon>
        <taxon>Desulfurococcaceae</taxon>
        <taxon>Aeropyrum</taxon>
    </lineage>
</organism>
<protein>
    <submittedName>
        <fullName evidence="2">Small nucleolar RNP protein Gar1p</fullName>
    </submittedName>
</protein>
<evidence type="ECO:0000313" key="2">
    <source>
        <dbReference type="EMBL" id="BAN90021.1"/>
    </source>
</evidence>
<dbReference type="eggNOG" id="arCOG02466">
    <property type="taxonomic scope" value="Archaea"/>
</dbReference>
<proteinExistence type="predicted"/>
<dbReference type="KEGG" id="acj:ACAM_0552"/>
<reference evidence="2 3" key="1">
    <citation type="journal article" date="2013" name="Appl. Environ. Microbiol.">
        <title>Variation of the Virus-Related Elements within Syntenic Genomes of the Hyperthermophilic Archaeon Aeropyrum.</title>
        <authorList>
            <person name="Daifuku T."/>
            <person name="Yoshida T."/>
            <person name="Kitamura T."/>
            <person name="Kawaichi S."/>
            <person name="Inoue T."/>
            <person name="Nomura K."/>
            <person name="Yoshida Y."/>
            <person name="Kuno S."/>
            <person name="Sako Y."/>
        </authorList>
    </citation>
    <scope>NUCLEOTIDE SEQUENCE [LARGE SCALE GENOMIC DNA]</scope>
    <source>
        <strain evidence="2 3">SY1</strain>
    </source>
</reference>
<dbReference type="Gene3D" id="2.40.10.230">
    <property type="entry name" value="Probable tRNA pseudouridine synthase domain"/>
    <property type="match status" value="1"/>
</dbReference>
<dbReference type="AlphaFoldDB" id="U3TC60"/>
<evidence type="ECO:0000313" key="3">
    <source>
        <dbReference type="Proteomes" id="UP000016887"/>
    </source>
</evidence>
<dbReference type="SUPFAM" id="SSF50447">
    <property type="entry name" value="Translation proteins"/>
    <property type="match status" value="1"/>
</dbReference>
<dbReference type="Proteomes" id="UP000016887">
    <property type="component" value="Chromosome"/>
</dbReference>
<sequence length="111" mass="12139">MPLGVVRAIVRTGHIVVEPSERVRRDPPRGRFQVVLAGDGEVGYVSDVIGPVNSPYIVVRARNREVIEKLGPGVELVMLVPIKKRPMKGGPRPPRRGSKRGRGFKKGKAGK</sequence>
<name>U3TC60_9CREN</name>
<dbReference type="EMBL" id="AP012489">
    <property type="protein sequence ID" value="BAN90021.1"/>
    <property type="molecule type" value="Genomic_DNA"/>
</dbReference>
<dbReference type="STRING" id="1198449.ACAM_0552"/>
<evidence type="ECO:0000256" key="1">
    <source>
        <dbReference type="SAM" id="MobiDB-lite"/>
    </source>
</evidence>
<dbReference type="InterPro" id="IPR038664">
    <property type="entry name" value="Gar1/Naf1_Cbf5-bd_sf"/>
</dbReference>
<dbReference type="InterPro" id="IPR009000">
    <property type="entry name" value="Transl_B-barrel_sf"/>
</dbReference>
<keyword evidence="3" id="KW-1185">Reference proteome</keyword>
<gene>
    <name evidence="2" type="ORF">ACAM_0552</name>
</gene>